<dbReference type="AlphaFoldDB" id="I4EI52"/>
<feature type="transmembrane region" description="Helical" evidence="1">
    <location>
        <begin position="96"/>
        <end position="115"/>
    </location>
</feature>
<dbReference type="EMBL" id="CAGS01000262">
    <property type="protein sequence ID" value="CCF84364.1"/>
    <property type="molecule type" value="Genomic_DNA"/>
</dbReference>
<evidence type="ECO:0008006" key="4">
    <source>
        <dbReference type="Google" id="ProtNLM"/>
    </source>
</evidence>
<dbReference type="Proteomes" id="UP000004221">
    <property type="component" value="Unassembled WGS sequence"/>
</dbReference>
<evidence type="ECO:0000256" key="1">
    <source>
        <dbReference type="SAM" id="Phobius"/>
    </source>
</evidence>
<evidence type="ECO:0000313" key="3">
    <source>
        <dbReference type="Proteomes" id="UP000004221"/>
    </source>
</evidence>
<keyword evidence="1" id="KW-0812">Transmembrane</keyword>
<reference evidence="2 3" key="1">
    <citation type="journal article" date="2012" name="ISME J.">
        <title>Nitrification expanded: discovery, physiology and genomics of a nitrite-oxidizing bacterium from the phylum Chloroflexi.</title>
        <authorList>
            <person name="Sorokin D.Y."/>
            <person name="Lucker S."/>
            <person name="Vejmelkova D."/>
            <person name="Kostrikina N.A."/>
            <person name="Kleerebezem R."/>
            <person name="Rijpstra W.I."/>
            <person name="Damste J.S."/>
            <person name="Le Paslier D."/>
            <person name="Muyzer G."/>
            <person name="Wagner M."/>
            <person name="van Loosdrecht M.C."/>
            <person name="Daims H."/>
        </authorList>
    </citation>
    <scope>NUCLEOTIDE SEQUENCE [LARGE SCALE GENOMIC DNA]</scope>
    <source>
        <strain evidence="3">none</strain>
    </source>
</reference>
<proteinExistence type="predicted"/>
<comment type="caution">
    <text evidence="2">The sequence shown here is derived from an EMBL/GenBank/DDBJ whole genome shotgun (WGS) entry which is preliminary data.</text>
</comment>
<evidence type="ECO:0000313" key="2">
    <source>
        <dbReference type="EMBL" id="CCF84364.1"/>
    </source>
</evidence>
<keyword evidence="3" id="KW-1185">Reference proteome</keyword>
<accession>I4EI52</accession>
<gene>
    <name evidence="2" type="ORF">NITHO_3340006</name>
</gene>
<keyword evidence="1" id="KW-1133">Transmembrane helix</keyword>
<protein>
    <recommendedName>
        <fullName evidence="4">DUF4367 domain-containing protein</fullName>
    </recommendedName>
</protein>
<organism evidence="2 3">
    <name type="scientific">Nitrolancea hollandica Lb</name>
    <dbReference type="NCBI Taxonomy" id="1129897"/>
    <lineage>
        <taxon>Bacteria</taxon>
        <taxon>Pseudomonadati</taxon>
        <taxon>Thermomicrobiota</taxon>
        <taxon>Thermomicrobia</taxon>
        <taxon>Sphaerobacterales</taxon>
        <taxon>Sphaerobacterineae</taxon>
        <taxon>Sphaerobacteraceae</taxon>
        <taxon>Nitrolancea</taxon>
    </lineage>
</organism>
<sequence length="288" mass="31675">MHDHELNEEDRDLLEQIEGALADQGHSQQTFASLDSSPVALCAQLTRSVPQADPAFQRRLEHQVIARLRQRHEKEAFHSRVVAELTGRFSRKPLRLSLAAVLVLLLSLTAGWPVLGDTILRHVAPREVAQVPSHPSIVGPKPTGQRWMDLDQLSKQAGFTVLVPNSLPEGCTADERWFIPGPQVVYLTYSCSVVISEQAAEGHQEQPYVGQGSTEEVMVNGQPALYIGGGWVRMAGQATPEWTNGVGQMLIFERNGLIVHITSAQRFKDPSIVKAELIAIAESMQLAS</sequence>
<name>I4EI52_9BACT</name>
<keyword evidence="1" id="KW-0472">Membrane</keyword>